<sequence length="114" mass="12816">MNVFRCVQCQCHSATGKAKDWGAFYSDSIFLFTLFLDAGYIRQDLPNAVCSVQTKPDGDLLKDYLELVESRPPLGVLHQCHCSSGRRRRIFPHSPAHCRLLHGQPDGTSTQHQS</sequence>
<proteinExistence type="predicted"/>
<evidence type="ECO:0000313" key="2">
    <source>
        <dbReference type="Proteomes" id="UP001234178"/>
    </source>
</evidence>
<organism evidence="1 2">
    <name type="scientific">Daphnia magna</name>
    <dbReference type="NCBI Taxonomy" id="35525"/>
    <lineage>
        <taxon>Eukaryota</taxon>
        <taxon>Metazoa</taxon>
        <taxon>Ecdysozoa</taxon>
        <taxon>Arthropoda</taxon>
        <taxon>Crustacea</taxon>
        <taxon>Branchiopoda</taxon>
        <taxon>Diplostraca</taxon>
        <taxon>Cladocera</taxon>
        <taxon>Anomopoda</taxon>
        <taxon>Daphniidae</taxon>
        <taxon>Daphnia</taxon>
    </lineage>
</organism>
<dbReference type="Proteomes" id="UP001234178">
    <property type="component" value="Unassembled WGS sequence"/>
</dbReference>
<comment type="caution">
    <text evidence="1">The sequence shown here is derived from an EMBL/GenBank/DDBJ whole genome shotgun (WGS) entry which is preliminary data.</text>
</comment>
<keyword evidence="2" id="KW-1185">Reference proteome</keyword>
<reference evidence="1 2" key="1">
    <citation type="journal article" date="2023" name="Nucleic Acids Res.">
        <title>The hologenome of Daphnia magna reveals possible DNA methylation and microbiome-mediated evolution of the host genome.</title>
        <authorList>
            <person name="Chaturvedi A."/>
            <person name="Li X."/>
            <person name="Dhandapani V."/>
            <person name="Marshall H."/>
            <person name="Kissane S."/>
            <person name="Cuenca-Cambronero M."/>
            <person name="Asole G."/>
            <person name="Calvet F."/>
            <person name="Ruiz-Romero M."/>
            <person name="Marangio P."/>
            <person name="Guigo R."/>
            <person name="Rago D."/>
            <person name="Mirbahai L."/>
            <person name="Eastwood N."/>
            <person name="Colbourne J.K."/>
            <person name="Zhou J."/>
            <person name="Mallon E."/>
            <person name="Orsini L."/>
        </authorList>
    </citation>
    <scope>NUCLEOTIDE SEQUENCE [LARGE SCALE GENOMIC DNA]</scope>
    <source>
        <strain evidence="1">LRV0_1</strain>
    </source>
</reference>
<accession>A0ABR0ABU6</accession>
<gene>
    <name evidence="1" type="ORF">OUZ56_008065</name>
</gene>
<evidence type="ECO:0000313" key="1">
    <source>
        <dbReference type="EMBL" id="KAK4022606.1"/>
    </source>
</evidence>
<protein>
    <submittedName>
        <fullName evidence="1">Uncharacterized protein</fullName>
    </submittedName>
</protein>
<dbReference type="EMBL" id="JAOYFB010000037">
    <property type="protein sequence ID" value="KAK4022606.1"/>
    <property type="molecule type" value="Genomic_DNA"/>
</dbReference>
<name>A0ABR0ABU6_9CRUS</name>